<evidence type="ECO:0000313" key="7">
    <source>
        <dbReference type="EMBL" id="PZD73995.1"/>
    </source>
</evidence>
<evidence type="ECO:0000256" key="6">
    <source>
        <dbReference type="ARBA" id="ARBA00024207"/>
    </source>
</evidence>
<evidence type="ECO:0000256" key="5">
    <source>
        <dbReference type="ARBA" id="ARBA00022801"/>
    </source>
</evidence>
<reference evidence="7 8" key="1">
    <citation type="journal article" date="2018" name="Sci. Rep.">
        <title>A novel species of the marine cyanobacterium Acaryochloris with a unique pigment content and lifestyle.</title>
        <authorList>
            <person name="Partensky F."/>
            <person name="Six C."/>
            <person name="Ratin M."/>
            <person name="Garczarek L."/>
            <person name="Vaulot D."/>
            <person name="Probert I."/>
            <person name="Calteau A."/>
            <person name="Gourvil P."/>
            <person name="Marie D."/>
            <person name="Grebert T."/>
            <person name="Bouchier C."/>
            <person name="Le Panse S."/>
            <person name="Gachenot M."/>
            <person name="Rodriguez F."/>
            <person name="Garrido J.L."/>
        </authorList>
    </citation>
    <scope>NUCLEOTIDE SEQUENCE [LARGE SCALE GENOMIC DNA]</scope>
    <source>
        <strain evidence="7 8">RCC1774</strain>
    </source>
</reference>
<dbReference type="RefSeq" id="WP_110985517.1">
    <property type="nucleotide sequence ID" value="NZ_CAWNWM010000004.1"/>
</dbReference>
<dbReference type="PANTHER" id="PTHR34139:SF1">
    <property type="entry name" value="RNASE MJ1380-RELATED"/>
    <property type="match status" value="1"/>
</dbReference>
<name>A0A2W1JRW6_9CYAN</name>
<dbReference type="Proteomes" id="UP000248857">
    <property type="component" value="Unassembled WGS sequence"/>
</dbReference>
<keyword evidence="5" id="KW-0378">Hydrolase</keyword>
<dbReference type="Pfam" id="PF01934">
    <property type="entry name" value="HepT-like"/>
    <property type="match status" value="1"/>
</dbReference>
<protein>
    <recommendedName>
        <fullName evidence="9">DUF86 domain-containing protein</fullName>
    </recommendedName>
</protein>
<dbReference type="EMBL" id="PQWO01000004">
    <property type="protein sequence ID" value="PZD73995.1"/>
    <property type="molecule type" value="Genomic_DNA"/>
</dbReference>
<evidence type="ECO:0008006" key="9">
    <source>
        <dbReference type="Google" id="ProtNLM"/>
    </source>
</evidence>
<evidence type="ECO:0000256" key="1">
    <source>
        <dbReference type="ARBA" id="ARBA00022553"/>
    </source>
</evidence>
<sequence>MPLDDRDAASIWDMVQAIQRIQAFTTGVSSEAYLDSELIQSAVERQLEILGEAARRLSSESQQAHPGVDWAGIIGLRNVIAHRYDQIRAERIWSVLAADLPEILEKLEILLPPSEEPDNASE</sequence>
<comment type="caution">
    <text evidence="7">The sequence shown here is derived from an EMBL/GenBank/DDBJ whole genome shotgun (WGS) entry which is preliminary data.</text>
</comment>
<keyword evidence="1" id="KW-0597">Phosphoprotein</keyword>
<dbReference type="GO" id="GO:0004540">
    <property type="term" value="F:RNA nuclease activity"/>
    <property type="evidence" value="ECO:0007669"/>
    <property type="project" value="InterPro"/>
</dbReference>
<evidence type="ECO:0000256" key="4">
    <source>
        <dbReference type="ARBA" id="ARBA00022741"/>
    </source>
</evidence>
<dbReference type="OrthoDB" id="9810538at2"/>
<dbReference type="SUPFAM" id="SSF81593">
    <property type="entry name" value="Nucleotidyltransferase substrate binding subunit/domain"/>
    <property type="match status" value="1"/>
</dbReference>
<keyword evidence="3" id="KW-0540">Nuclease</keyword>
<evidence type="ECO:0000256" key="3">
    <source>
        <dbReference type="ARBA" id="ARBA00022722"/>
    </source>
</evidence>
<dbReference type="InterPro" id="IPR051813">
    <property type="entry name" value="HepT_RNase_toxin"/>
</dbReference>
<dbReference type="AlphaFoldDB" id="A0A2W1JRW6"/>
<dbReference type="InterPro" id="IPR008201">
    <property type="entry name" value="HepT-like"/>
</dbReference>
<keyword evidence="8" id="KW-1185">Reference proteome</keyword>
<accession>A0A2W1JRW6</accession>
<comment type="similarity">
    <text evidence="6">Belongs to the HepT RNase toxin family.</text>
</comment>
<dbReference type="Gene3D" id="1.20.120.580">
    <property type="entry name" value="bsu32300-like"/>
    <property type="match status" value="1"/>
</dbReference>
<evidence type="ECO:0000256" key="2">
    <source>
        <dbReference type="ARBA" id="ARBA00022649"/>
    </source>
</evidence>
<keyword evidence="4" id="KW-0547">Nucleotide-binding</keyword>
<dbReference type="PANTHER" id="PTHR34139">
    <property type="entry name" value="UPF0331 PROTEIN MJ0127"/>
    <property type="match status" value="1"/>
</dbReference>
<dbReference type="InterPro" id="IPR037038">
    <property type="entry name" value="HepT-like_sf"/>
</dbReference>
<gene>
    <name evidence="7" type="ORF">C1752_01538</name>
</gene>
<organism evidence="7 8">
    <name type="scientific">Acaryochloris thomasi RCC1774</name>
    <dbReference type="NCBI Taxonomy" id="1764569"/>
    <lineage>
        <taxon>Bacteria</taxon>
        <taxon>Bacillati</taxon>
        <taxon>Cyanobacteriota</taxon>
        <taxon>Cyanophyceae</taxon>
        <taxon>Acaryochloridales</taxon>
        <taxon>Acaryochloridaceae</taxon>
        <taxon>Acaryochloris</taxon>
        <taxon>Acaryochloris thomasi</taxon>
    </lineage>
</organism>
<dbReference type="GO" id="GO:0016787">
    <property type="term" value="F:hydrolase activity"/>
    <property type="evidence" value="ECO:0007669"/>
    <property type="project" value="UniProtKB-KW"/>
</dbReference>
<proteinExistence type="inferred from homology"/>
<dbReference type="GO" id="GO:0110001">
    <property type="term" value="C:toxin-antitoxin complex"/>
    <property type="evidence" value="ECO:0007669"/>
    <property type="project" value="InterPro"/>
</dbReference>
<keyword evidence="2" id="KW-1277">Toxin-antitoxin system</keyword>
<evidence type="ECO:0000313" key="8">
    <source>
        <dbReference type="Proteomes" id="UP000248857"/>
    </source>
</evidence>
<dbReference type="GO" id="GO:0000166">
    <property type="term" value="F:nucleotide binding"/>
    <property type="evidence" value="ECO:0007669"/>
    <property type="project" value="UniProtKB-KW"/>
</dbReference>